<gene>
    <name evidence="3" type="ORF">QWJ41_16335</name>
</gene>
<evidence type="ECO:0000256" key="1">
    <source>
        <dbReference type="SAM" id="Coils"/>
    </source>
</evidence>
<keyword evidence="4" id="KW-1185">Reference proteome</keyword>
<dbReference type="Proteomes" id="UP001168363">
    <property type="component" value="Unassembled WGS sequence"/>
</dbReference>
<proteinExistence type="predicted"/>
<protein>
    <submittedName>
        <fullName evidence="3">ATP-binding protein</fullName>
    </submittedName>
</protein>
<dbReference type="EMBL" id="JAULSC010000019">
    <property type="protein sequence ID" value="MDO3397294.1"/>
    <property type="molecule type" value="Genomic_DNA"/>
</dbReference>
<name>A0ABT8TTL0_9ACTN</name>
<dbReference type="RefSeq" id="WP_302709462.1">
    <property type="nucleotide sequence ID" value="NZ_JAULSC010000019.1"/>
</dbReference>
<evidence type="ECO:0000313" key="4">
    <source>
        <dbReference type="Proteomes" id="UP001168363"/>
    </source>
</evidence>
<dbReference type="Gene3D" id="3.40.1140.10">
    <property type="match status" value="1"/>
</dbReference>
<evidence type="ECO:0000313" key="3">
    <source>
        <dbReference type="EMBL" id="MDO3397294.1"/>
    </source>
</evidence>
<dbReference type="InterPro" id="IPR027417">
    <property type="entry name" value="P-loop_NTPase"/>
</dbReference>
<sequence length="1126" mass="126354">MTIDELTLPVTTTPPDHSQWKLETLQLVNWGGFHGHHVIAVEPGSTLIAGASGVGKSTLLDSWIALMMPSEVPFNGASNDAGTGRARSAGKRNLLTYLRGKQDKKTDSSGQTRELVLRGLDGGPVWGALACTFVNDSGRKYTVTRIYFLRPGAATDGDVTTTFATFEGYLDLSRLEPLARSRFDKRAMKGIIPGLVTFNTFREFEENLHTRLGIGGGDGGRKAMRLLARVQAGMQVNRVDDLYKTMVLERPITYEVADSALAQFADLKASYLKMVDEADKVRVLQRLPGLQHDLATAQAEADLISQFGVDRDGPTPFQLWRLQTERALLDAAVAENRRDEVETKAAFTQARTDERGYEQQLGQTAEEKYANGGGAIDERLREIRRLEDSTDSVHRANLTFQARTEPINLVEPETAEQFAEAQVAAADFLAGYEKRIEALQAEEETAQEALSPLRSQLRDLLAEKESLTGRAGMVPRRLHEARVRMAEAAGLDPMNDLPFVAELLDVLPEEDHWRKAIETTLGGIARIILVDRQVRDRLSAAIDGITIRPRIQFQAVTLAVHEDWQGDPDYVSGKLAFKDSPFSRWVQDRVSQPGVDHLCVPNAAALSGTEPRVTPAGQTRHGDKGAHGESGDGYIIGFSNERRLADIERLLDQLEPQMKRAQKEVSEVQARMQDLRDQRVAHRHVQETEWATIDYLGLGRRVVELQAEIQRLRDANKVLDALQADEDRIKPLLEDARRTRVLKGDHLDKLAKEHGKLCDEQDTAQNAIDEIVNKQTAAVTEHQQVYLDKVLADNFNPTRLEYFASNMRGMEKKLREEAAAAQRTIRSAKQTMETMFESYKGRWTEHNLGTSFESADGYREILDRIQSEGLHERREKWRREVAAWSSDDLLQLNDAFDTALEDIEERLRPVNRILATLPFGGKGVLKIDMRRVLKDDLKQFRRNLRELSSGLALELTEQQIETRFKRLSDFMAQISIPEGHTKSSTAERDRYLDVRQHVVITALCLDEHGREVARYDHIADKSGGEMQELVAFIVGSALRYQLGDESRSRPRFAPVFLDEAFIKADSEFAGRAIRAWQDLGFQLIVGAPVTQVTSLEPHMDLLLNIVKSERGYSYVTDLPDDEGDAA</sequence>
<dbReference type="GO" id="GO:0005524">
    <property type="term" value="F:ATP binding"/>
    <property type="evidence" value="ECO:0007669"/>
    <property type="project" value="UniProtKB-KW"/>
</dbReference>
<accession>A0ABT8TTL0</accession>
<feature type="coiled-coil region" evidence="1">
    <location>
        <begin position="644"/>
        <end position="725"/>
    </location>
</feature>
<reference evidence="3" key="1">
    <citation type="submission" date="2023-06" db="EMBL/GenBank/DDBJ databases">
        <title>Genome sequence of Nocardioides sp. SOB44.</title>
        <authorList>
            <person name="Zhang G."/>
        </authorList>
    </citation>
    <scope>NUCLEOTIDE SEQUENCE</scope>
    <source>
        <strain evidence="3">SOB44</strain>
    </source>
</reference>
<dbReference type="SUPFAM" id="SSF52540">
    <property type="entry name" value="P-loop containing nucleoside triphosphate hydrolases"/>
    <property type="match status" value="1"/>
</dbReference>
<comment type="caution">
    <text evidence="3">The sequence shown here is derived from an EMBL/GenBank/DDBJ whole genome shotgun (WGS) entry which is preliminary data.</text>
</comment>
<organism evidence="3 4">
    <name type="scientific">Nocardioides cremeus</name>
    <dbReference type="NCBI Taxonomy" id="3058044"/>
    <lineage>
        <taxon>Bacteria</taxon>
        <taxon>Bacillati</taxon>
        <taxon>Actinomycetota</taxon>
        <taxon>Actinomycetes</taxon>
        <taxon>Propionibacteriales</taxon>
        <taxon>Nocardioidaceae</taxon>
        <taxon>Nocardioides</taxon>
    </lineage>
</organism>
<keyword evidence="3" id="KW-0547">Nucleotide-binding</keyword>
<keyword evidence="1" id="KW-0175">Coiled coil</keyword>
<feature type="compositionally biased region" description="Basic and acidic residues" evidence="2">
    <location>
        <begin position="620"/>
        <end position="630"/>
    </location>
</feature>
<dbReference type="Pfam" id="PF13558">
    <property type="entry name" value="SbcC_Walker_B"/>
    <property type="match status" value="1"/>
</dbReference>
<feature type="region of interest" description="Disordered" evidence="2">
    <location>
        <begin position="608"/>
        <end position="632"/>
    </location>
</feature>
<keyword evidence="3" id="KW-0067">ATP-binding</keyword>
<dbReference type="Pfam" id="PF13555">
    <property type="entry name" value="AAA_29"/>
    <property type="match status" value="1"/>
</dbReference>
<evidence type="ECO:0000256" key="2">
    <source>
        <dbReference type="SAM" id="MobiDB-lite"/>
    </source>
</evidence>